<name>A0A9P6HXT2_9PEZI</name>
<sequence>MLPQTTGRLFVDSKKTAIPYEVFLNIVEALISVIESDQTAHTFQIVSCYYGPTHLAVTPCWDSFMSSSRITSLDANDIKPMQSRYRETSLPAQINRWSRAKTFKTFRRLHMSLTHRGPDPLVLPEIDRFDPAYALISWPAHNLLEQPSPSDYALLQHVVHIVLRKPLDLLRFDHKGSAKSISAFPALKRITVGSDFISIHMAPIHPGISPIDKSPFEQLAFELALMSEKFPHILQQFKKRDIKLFGALRSTGDVIVEVILLETLHLQYMYPDCTCCEWEE</sequence>
<keyword evidence="2" id="KW-1185">Reference proteome</keyword>
<gene>
    <name evidence="1" type="ORF">CkaCkLH20_08932</name>
</gene>
<protein>
    <submittedName>
        <fullName evidence="1">Uncharacterized protein</fullName>
    </submittedName>
</protein>
<accession>A0A9P6HXT2</accession>
<dbReference type="Proteomes" id="UP000781932">
    <property type="component" value="Unassembled WGS sequence"/>
</dbReference>
<proteinExistence type="predicted"/>
<dbReference type="EMBL" id="JAATWM020000031">
    <property type="protein sequence ID" value="KAF9873473.1"/>
    <property type="molecule type" value="Genomic_DNA"/>
</dbReference>
<evidence type="ECO:0000313" key="1">
    <source>
        <dbReference type="EMBL" id="KAF9873473.1"/>
    </source>
</evidence>
<reference evidence="1" key="2">
    <citation type="submission" date="2020-11" db="EMBL/GenBank/DDBJ databases">
        <title>Whole genome sequencing of Colletotrichum sp.</title>
        <authorList>
            <person name="Li H."/>
        </authorList>
    </citation>
    <scope>NUCLEOTIDE SEQUENCE</scope>
    <source>
        <strain evidence="1">CkLH20</strain>
    </source>
</reference>
<dbReference type="AlphaFoldDB" id="A0A9P6HXT2"/>
<evidence type="ECO:0000313" key="2">
    <source>
        <dbReference type="Proteomes" id="UP000781932"/>
    </source>
</evidence>
<dbReference type="RefSeq" id="XP_038742934.1">
    <property type="nucleotide sequence ID" value="XM_038891647.1"/>
</dbReference>
<dbReference type="GeneID" id="62164721"/>
<organism evidence="1 2">
    <name type="scientific">Colletotrichum karsti</name>
    <dbReference type="NCBI Taxonomy" id="1095194"/>
    <lineage>
        <taxon>Eukaryota</taxon>
        <taxon>Fungi</taxon>
        <taxon>Dikarya</taxon>
        <taxon>Ascomycota</taxon>
        <taxon>Pezizomycotina</taxon>
        <taxon>Sordariomycetes</taxon>
        <taxon>Hypocreomycetidae</taxon>
        <taxon>Glomerellales</taxon>
        <taxon>Glomerellaceae</taxon>
        <taxon>Colletotrichum</taxon>
        <taxon>Colletotrichum boninense species complex</taxon>
    </lineage>
</organism>
<reference evidence="1" key="1">
    <citation type="submission" date="2020-03" db="EMBL/GenBank/DDBJ databases">
        <authorList>
            <person name="He L."/>
        </authorList>
    </citation>
    <scope>NUCLEOTIDE SEQUENCE</scope>
    <source>
        <strain evidence="1">CkLH20</strain>
    </source>
</reference>
<comment type="caution">
    <text evidence="1">The sequence shown here is derived from an EMBL/GenBank/DDBJ whole genome shotgun (WGS) entry which is preliminary data.</text>
</comment>